<evidence type="ECO:0000259" key="2">
    <source>
        <dbReference type="PROSITE" id="PS51425"/>
    </source>
</evidence>
<dbReference type="InterPro" id="IPR013721">
    <property type="entry name" value="STAG"/>
</dbReference>
<dbReference type="Pfam" id="PF24571">
    <property type="entry name" value="HEAT_SCC3-SA"/>
    <property type="match status" value="1"/>
</dbReference>
<dbReference type="SUPFAM" id="SSF48371">
    <property type="entry name" value="ARM repeat"/>
    <property type="match status" value="1"/>
</dbReference>
<evidence type="ECO:0000313" key="4">
    <source>
        <dbReference type="Proteomes" id="UP000234254"/>
    </source>
</evidence>
<evidence type="ECO:0000256" key="1">
    <source>
        <dbReference type="SAM" id="MobiDB-lite"/>
    </source>
</evidence>
<dbReference type="GO" id="GO:0003682">
    <property type="term" value="F:chromatin binding"/>
    <property type="evidence" value="ECO:0007669"/>
    <property type="project" value="TreeGrafter"/>
</dbReference>
<feature type="compositionally biased region" description="Basic and acidic residues" evidence="1">
    <location>
        <begin position="1138"/>
        <end position="1147"/>
    </location>
</feature>
<dbReference type="EMBL" id="MSFM01000004">
    <property type="protein sequence ID" value="PKY05520.1"/>
    <property type="molecule type" value="Genomic_DNA"/>
</dbReference>
<feature type="compositionally biased region" description="Acidic residues" evidence="1">
    <location>
        <begin position="1019"/>
        <end position="1043"/>
    </location>
</feature>
<comment type="caution">
    <text evidence="3">The sequence shown here is derived from an EMBL/GenBank/DDBJ whole genome shotgun (WGS) entry which is preliminary data.</text>
</comment>
<proteinExistence type="predicted"/>
<dbReference type="GO" id="GO:0005634">
    <property type="term" value="C:nucleus"/>
    <property type="evidence" value="ECO:0007669"/>
    <property type="project" value="TreeGrafter"/>
</dbReference>
<feature type="region of interest" description="Disordered" evidence="1">
    <location>
        <begin position="1019"/>
        <end position="1054"/>
    </location>
</feature>
<dbReference type="Pfam" id="PF21581">
    <property type="entry name" value="SCD"/>
    <property type="match status" value="1"/>
</dbReference>
<dbReference type="FunFam" id="1.25.10.10:FF:000433">
    <property type="entry name" value="Nuclear cohesin complex subunit (Psc3), putative"/>
    <property type="match status" value="1"/>
</dbReference>
<feature type="compositionally biased region" description="Basic residues" evidence="1">
    <location>
        <begin position="96"/>
        <end position="105"/>
    </location>
</feature>
<feature type="compositionally biased region" description="Acidic residues" evidence="1">
    <location>
        <begin position="58"/>
        <end position="92"/>
    </location>
</feature>
<dbReference type="RefSeq" id="XP_024694114.1">
    <property type="nucleotide sequence ID" value="XM_024840069.1"/>
</dbReference>
<dbReference type="Proteomes" id="UP000234254">
    <property type="component" value="Unassembled WGS sequence"/>
</dbReference>
<reference evidence="3" key="1">
    <citation type="submission" date="2016-12" db="EMBL/GenBank/DDBJ databases">
        <title>The genomes of Aspergillus section Nigri reveals drivers in fungal speciation.</title>
        <authorList>
            <consortium name="DOE Joint Genome Institute"/>
            <person name="Vesth T.C."/>
            <person name="Nybo J."/>
            <person name="Theobald S."/>
            <person name="Brandl J."/>
            <person name="Frisvad J.C."/>
            <person name="Nielsen K.F."/>
            <person name="Lyhne E.K."/>
            <person name="Kogle M.E."/>
            <person name="Kuo A."/>
            <person name="Riley R."/>
            <person name="Clum A."/>
            <person name="Nolan M."/>
            <person name="Lipzen A."/>
            <person name="Salamov A."/>
            <person name="Henrissat B."/>
            <person name="Wiebenga A."/>
            <person name="De vries R.P."/>
            <person name="Grigoriev I.V."/>
            <person name="Mortensen U.H."/>
            <person name="Andersen M.R."/>
            <person name="Baker S.E."/>
        </authorList>
    </citation>
    <scope>NUCLEOTIDE SEQUENCE</scope>
    <source>
        <strain evidence="3">IBT 28561</strain>
    </source>
</reference>
<protein>
    <submittedName>
        <fullName evidence="3">Nuclear cohesin complex subunit</fullName>
    </submittedName>
</protein>
<dbReference type="PANTHER" id="PTHR11199">
    <property type="entry name" value="STROMAL ANTIGEN"/>
    <property type="match status" value="1"/>
</dbReference>
<feature type="compositionally biased region" description="Basic residues" evidence="1">
    <location>
        <begin position="146"/>
        <end position="155"/>
    </location>
</feature>
<dbReference type="PROSITE" id="PS51425">
    <property type="entry name" value="SCD"/>
    <property type="match status" value="1"/>
</dbReference>
<sequence>MDPESQLTSPEPDLAEADSSASRRKSGRATRKPELFSQKFSSQNGATPGKRKRNTTGDENDEDDDSESHAEDIDDASESEGDVSNDEPDEEELREKKRAARRASAKKAASGSKPKTKSRAAKKPRFVENGTGNQLAFRPAPSGRKVVSRPRKPKVRPSLAAGERGLYAEVFGKGRNADTTAADWLTRYQKDQSIAMRDMVNFILRCTGTDLEVSAADIEDPDHSPDRIVDLQNLYHAEGISEYPLISKAKKYRALQPVLAEFFNSLIQTLHHSSVLYDDEKLYENLQIWISAMSTSHCRPFRHTATVVAVNIMNAMCDVARELMTSISTSRKQLESERRKKTVNKGRADAIETAVQEGEKKLETIDDYLKDGVNIVFVHRYRDVDPKIRSECMAALGQWMRSYREYFFEGQFLRYFGWILSDPVPHTRSVVVAQIRSLFDNKDNVAGIRSFIERFRQRIVEMAANDADVGVRASAIELLDLIRDAGLVEPADVDVVGRLIFDSEPRVRKTAGRFFVASVQDVFESTLEELGEEASEMFADEDEEDFESPKQSWIKFKCLVDTLQAYDEQENESKPDRPIFASRDVLSGASLDSRFVLATEAIYPYFTELGQWQSLAGYLLYDHSQIADDSADNDTASAVKRLYKIQEGQEMILLEVLCSAVKLRVLEVAKSDIDKRGRKVKTLTDRMPELQEEIAHSLAQIIPQLLNKFGSVPEAASAVLRLEHLVDLDKIQDLQRDATAYTSLLNDINKQFLTHSDQDVLAEASVAFLHAKSSDDMRDALESKVQELWDDMIDTLGTLSRKKDVVEGSSLSASTLNELTNTVTRISNLASVTDCTAALEATPATKSKGKKKDAAEAPFNILTHLVERGLRDDEEDEDSAKAETELTINSMRTLLFYFMWKVQGLVTVLATGKASLNTAYFETLTKSRETFVSILVAIMRQRSGLDDVRFAATTTLLDLQTLFGTLRHAGQGVGNDEEVIFQTQGLVHEVDANTQSLIAKVHGIAERNYAKLIRLPLEPAEDDAPESDSDLEKEPSDDEETGSEGESPSTQRLRSSIIAEQRLCELTGKIVLAIIGRILDGSGSQRGQLKQRLIRHKSHLGHNYREVLSFLEERKPNAAAASRSKSKQPARGGSKGAGKNDHKSTERVEDDDDEDEEETRHRADEDDEEELRARGLIEDNEIDQENDQEDENPRTPEPDEDDVMGD</sequence>
<feature type="compositionally biased region" description="Basic residues" evidence="1">
    <location>
        <begin position="114"/>
        <end position="124"/>
    </location>
</feature>
<gene>
    <name evidence="3" type="ORF">P168DRAFT_317045</name>
</gene>
<dbReference type="AlphaFoldDB" id="A0A2I1D6L9"/>
<feature type="domain" description="SCD" evidence="2">
    <location>
        <begin position="377"/>
        <end position="462"/>
    </location>
</feature>
<dbReference type="GO" id="GO:0000785">
    <property type="term" value="C:chromatin"/>
    <property type="evidence" value="ECO:0007669"/>
    <property type="project" value="TreeGrafter"/>
</dbReference>
<dbReference type="InterPro" id="IPR016024">
    <property type="entry name" value="ARM-type_fold"/>
</dbReference>
<dbReference type="GeneID" id="36547593"/>
<dbReference type="InterPro" id="IPR020839">
    <property type="entry name" value="SCD"/>
</dbReference>
<dbReference type="OrthoDB" id="498590at2759"/>
<name>A0A2I1D6L9_ASPC2</name>
<dbReference type="GO" id="GO:0008278">
    <property type="term" value="C:cohesin complex"/>
    <property type="evidence" value="ECO:0007669"/>
    <property type="project" value="TreeGrafter"/>
</dbReference>
<feature type="compositionally biased region" description="Acidic residues" evidence="1">
    <location>
        <begin position="1178"/>
        <end position="1190"/>
    </location>
</feature>
<feature type="compositionally biased region" description="Acidic residues" evidence="1">
    <location>
        <begin position="1148"/>
        <end position="1157"/>
    </location>
</feature>
<dbReference type="InterPro" id="IPR056396">
    <property type="entry name" value="HEAT_SCC3-SA"/>
</dbReference>
<dbReference type="PANTHER" id="PTHR11199:SF0">
    <property type="entry name" value="LD34181P-RELATED"/>
    <property type="match status" value="1"/>
</dbReference>
<dbReference type="Pfam" id="PF08514">
    <property type="entry name" value="STAG"/>
    <property type="match status" value="1"/>
</dbReference>
<evidence type="ECO:0000313" key="3">
    <source>
        <dbReference type="EMBL" id="PKY05520.1"/>
    </source>
</evidence>
<dbReference type="Gene3D" id="1.25.10.10">
    <property type="entry name" value="Leucine-rich Repeat Variant"/>
    <property type="match status" value="1"/>
</dbReference>
<dbReference type="InterPro" id="IPR011989">
    <property type="entry name" value="ARM-like"/>
</dbReference>
<accession>A0A2I1D6L9</accession>
<dbReference type="InterPro" id="IPR039662">
    <property type="entry name" value="Cohesin_Scc3/SA"/>
</dbReference>
<organism evidence="3 4">
    <name type="scientific">Aspergillus campestris (strain IBT 28561)</name>
    <dbReference type="NCBI Taxonomy" id="1392248"/>
    <lineage>
        <taxon>Eukaryota</taxon>
        <taxon>Fungi</taxon>
        <taxon>Dikarya</taxon>
        <taxon>Ascomycota</taxon>
        <taxon>Pezizomycotina</taxon>
        <taxon>Eurotiomycetes</taxon>
        <taxon>Eurotiomycetidae</taxon>
        <taxon>Eurotiales</taxon>
        <taxon>Aspergillaceae</taxon>
        <taxon>Aspergillus</taxon>
        <taxon>Aspergillus subgen. Circumdati</taxon>
    </lineage>
</organism>
<feature type="region of interest" description="Disordered" evidence="1">
    <location>
        <begin position="1"/>
        <end position="158"/>
    </location>
</feature>
<dbReference type="VEuPathDB" id="FungiDB:P168DRAFT_317045"/>
<feature type="region of interest" description="Disordered" evidence="1">
    <location>
        <begin position="1115"/>
        <end position="1206"/>
    </location>
</feature>
<keyword evidence="4" id="KW-1185">Reference proteome</keyword>
<dbReference type="GO" id="GO:0007062">
    <property type="term" value="P:sister chromatid cohesion"/>
    <property type="evidence" value="ECO:0007669"/>
    <property type="project" value="UniProtKB-ARBA"/>
</dbReference>